<organism evidence="1 2">
    <name type="scientific">Zostera marina</name>
    <name type="common">Eelgrass</name>
    <dbReference type="NCBI Taxonomy" id="29655"/>
    <lineage>
        <taxon>Eukaryota</taxon>
        <taxon>Viridiplantae</taxon>
        <taxon>Streptophyta</taxon>
        <taxon>Embryophyta</taxon>
        <taxon>Tracheophyta</taxon>
        <taxon>Spermatophyta</taxon>
        <taxon>Magnoliopsida</taxon>
        <taxon>Liliopsida</taxon>
        <taxon>Zosteraceae</taxon>
        <taxon>Zostera</taxon>
    </lineage>
</organism>
<dbReference type="InterPro" id="IPR044678">
    <property type="entry name" value="COR27/28"/>
</dbReference>
<dbReference type="GO" id="GO:0042752">
    <property type="term" value="P:regulation of circadian rhythm"/>
    <property type="evidence" value="ECO:0007669"/>
    <property type="project" value="InterPro"/>
</dbReference>
<name>A0A0K9PW02_ZOSMR</name>
<reference evidence="2" key="1">
    <citation type="journal article" date="2016" name="Nature">
        <title>The genome of the seagrass Zostera marina reveals angiosperm adaptation to the sea.</title>
        <authorList>
            <person name="Olsen J.L."/>
            <person name="Rouze P."/>
            <person name="Verhelst B."/>
            <person name="Lin Y.-C."/>
            <person name="Bayer T."/>
            <person name="Collen J."/>
            <person name="Dattolo E."/>
            <person name="De Paoli E."/>
            <person name="Dittami S."/>
            <person name="Maumus F."/>
            <person name="Michel G."/>
            <person name="Kersting A."/>
            <person name="Lauritano C."/>
            <person name="Lohaus R."/>
            <person name="Toepel M."/>
            <person name="Tonon T."/>
            <person name="Vanneste K."/>
            <person name="Amirebrahimi M."/>
            <person name="Brakel J."/>
            <person name="Bostroem C."/>
            <person name="Chovatia M."/>
            <person name="Grimwood J."/>
            <person name="Jenkins J.W."/>
            <person name="Jueterbock A."/>
            <person name="Mraz A."/>
            <person name="Stam W.T."/>
            <person name="Tice H."/>
            <person name="Bornberg-Bauer E."/>
            <person name="Green P.J."/>
            <person name="Pearson G.A."/>
            <person name="Procaccini G."/>
            <person name="Duarte C.M."/>
            <person name="Schmutz J."/>
            <person name="Reusch T.B.H."/>
            <person name="Van de Peer Y."/>
        </authorList>
    </citation>
    <scope>NUCLEOTIDE SEQUENCE [LARGE SCALE GENOMIC DNA]</scope>
    <source>
        <strain evidence="2">cv. Finnish</strain>
    </source>
</reference>
<dbReference type="AlphaFoldDB" id="A0A0K9PW02"/>
<keyword evidence="2" id="KW-1185">Reference proteome</keyword>
<comment type="caution">
    <text evidence="1">The sequence shown here is derived from an EMBL/GenBank/DDBJ whole genome shotgun (WGS) entry which is preliminary data.</text>
</comment>
<dbReference type="Proteomes" id="UP000036987">
    <property type="component" value="Unassembled WGS sequence"/>
</dbReference>
<dbReference type="STRING" id="29655.A0A0K9PW02"/>
<gene>
    <name evidence="1" type="ORF">ZOSMA_164G00240</name>
</gene>
<accession>A0A0K9PW02</accession>
<dbReference type="PANTHER" id="PTHR33676">
    <property type="entry name" value="COLD REGULATED PROTEIN 27"/>
    <property type="match status" value="1"/>
</dbReference>
<evidence type="ECO:0000313" key="2">
    <source>
        <dbReference type="Proteomes" id="UP000036987"/>
    </source>
</evidence>
<dbReference type="OrthoDB" id="775407at2759"/>
<protein>
    <submittedName>
        <fullName evidence="1">Uncharacterized protein</fullName>
    </submittedName>
</protein>
<evidence type="ECO:0000313" key="1">
    <source>
        <dbReference type="EMBL" id="KMZ72442.1"/>
    </source>
</evidence>
<dbReference type="GO" id="GO:0009409">
    <property type="term" value="P:response to cold"/>
    <property type="evidence" value="ECO:0007669"/>
    <property type="project" value="InterPro"/>
</dbReference>
<proteinExistence type="predicted"/>
<sequence>MAMLDKFGFKRDATSFPFLDYFNSLCSYFQLPISLSLTHGKIICGGMGSRDLKDGGVVSWSHTEEDDGESPMSTIIESTVGAATEWTDKKHSLYLNSMEQSFINQLYQYHSHDSPVTARTNSSQRSSIKVQRGGGEFPEFKNKPHSFSGSRRRFGHFRSANTASNSSHHLSPHFRNLLHQDYVDVDDNAEVSDQNFVDEDNIRTDNGQ</sequence>
<dbReference type="EMBL" id="LFYR01000631">
    <property type="protein sequence ID" value="KMZ72442.1"/>
    <property type="molecule type" value="Genomic_DNA"/>
</dbReference>
<dbReference type="PANTHER" id="PTHR33676:SF3">
    <property type="entry name" value="COLD-REGULATED PROTEIN 27"/>
    <property type="match status" value="1"/>
</dbReference>